<name>A0ABU3Q626_9SPHN</name>
<dbReference type="InterPro" id="IPR004113">
    <property type="entry name" value="FAD-bd_oxidored_4_C"/>
</dbReference>
<keyword evidence="6" id="KW-0560">Oxidoreductase</keyword>
<dbReference type="InterPro" id="IPR016166">
    <property type="entry name" value="FAD-bd_PCMH"/>
</dbReference>
<dbReference type="PROSITE" id="PS51387">
    <property type="entry name" value="FAD_PCMH"/>
    <property type="match status" value="1"/>
</dbReference>
<dbReference type="Proteomes" id="UP001259572">
    <property type="component" value="Unassembled WGS sequence"/>
</dbReference>
<keyword evidence="5" id="KW-0809">Transit peptide</keyword>
<evidence type="ECO:0000256" key="6">
    <source>
        <dbReference type="ARBA" id="ARBA00023002"/>
    </source>
</evidence>
<gene>
    <name evidence="9" type="ORF">RQX22_07890</name>
</gene>
<dbReference type="Gene3D" id="3.30.465.10">
    <property type="match status" value="1"/>
</dbReference>
<dbReference type="Gene3D" id="3.30.70.2740">
    <property type="match status" value="1"/>
</dbReference>
<evidence type="ECO:0000313" key="10">
    <source>
        <dbReference type="Proteomes" id="UP001259572"/>
    </source>
</evidence>
<protein>
    <recommendedName>
        <fullName evidence="7">D-lactate dehydrogenase (cytochrome)</fullName>
        <ecNumber evidence="7">1.1.2.4</ecNumber>
    </recommendedName>
</protein>
<dbReference type="InterPro" id="IPR016171">
    <property type="entry name" value="Vanillyl_alc_oxidase_C-sub2"/>
</dbReference>
<dbReference type="Pfam" id="PF01565">
    <property type="entry name" value="FAD_binding_4"/>
    <property type="match status" value="1"/>
</dbReference>
<dbReference type="Gene3D" id="1.10.45.10">
    <property type="entry name" value="Vanillyl-alcohol Oxidase, Chain A, domain 4"/>
    <property type="match status" value="1"/>
</dbReference>
<dbReference type="InterPro" id="IPR006094">
    <property type="entry name" value="Oxid_FAD_bind_N"/>
</dbReference>
<comment type="cofactor">
    <cofactor evidence="1">
        <name>FAD</name>
        <dbReference type="ChEBI" id="CHEBI:57692"/>
    </cofactor>
</comment>
<evidence type="ECO:0000256" key="3">
    <source>
        <dbReference type="ARBA" id="ARBA00022630"/>
    </source>
</evidence>
<evidence type="ECO:0000259" key="8">
    <source>
        <dbReference type="PROSITE" id="PS51387"/>
    </source>
</evidence>
<evidence type="ECO:0000256" key="7">
    <source>
        <dbReference type="ARBA" id="ARBA00038897"/>
    </source>
</evidence>
<keyword evidence="4" id="KW-0274">FAD</keyword>
<dbReference type="PANTHER" id="PTHR11748:SF111">
    <property type="entry name" value="D-LACTATE DEHYDROGENASE, MITOCHONDRIAL-RELATED"/>
    <property type="match status" value="1"/>
</dbReference>
<dbReference type="InterPro" id="IPR036318">
    <property type="entry name" value="FAD-bd_PCMH-like_sf"/>
</dbReference>
<dbReference type="InterPro" id="IPR016169">
    <property type="entry name" value="FAD-bd_PCMH_sub2"/>
</dbReference>
<feature type="domain" description="FAD-binding PCMH-type" evidence="8">
    <location>
        <begin position="41"/>
        <end position="218"/>
    </location>
</feature>
<dbReference type="SUPFAM" id="SSF56176">
    <property type="entry name" value="FAD-binding/transporter-associated domain-like"/>
    <property type="match status" value="1"/>
</dbReference>
<proteinExistence type="inferred from homology"/>
<dbReference type="Pfam" id="PF02913">
    <property type="entry name" value="FAD-oxidase_C"/>
    <property type="match status" value="1"/>
</dbReference>
<dbReference type="PANTHER" id="PTHR11748">
    <property type="entry name" value="D-LACTATE DEHYDROGENASE"/>
    <property type="match status" value="1"/>
</dbReference>
<organism evidence="9 10">
    <name type="scientific">Sphingosinicella rhizophila</name>
    <dbReference type="NCBI Taxonomy" id="3050082"/>
    <lineage>
        <taxon>Bacteria</taxon>
        <taxon>Pseudomonadati</taxon>
        <taxon>Pseudomonadota</taxon>
        <taxon>Alphaproteobacteria</taxon>
        <taxon>Sphingomonadales</taxon>
        <taxon>Sphingosinicellaceae</taxon>
        <taxon>Sphingosinicella</taxon>
    </lineage>
</organism>
<evidence type="ECO:0000256" key="5">
    <source>
        <dbReference type="ARBA" id="ARBA00022946"/>
    </source>
</evidence>
<evidence type="ECO:0000256" key="1">
    <source>
        <dbReference type="ARBA" id="ARBA00001974"/>
    </source>
</evidence>
<keyword evidence="10" id="KW-1185">Reference proteome</keyword>
<reference evidence="9 10" key="1">
    <citation type="submission" date="2023-05" db="EMBL/GenBank/DDBJ databases">
        <authorList>
            <person name="Guo Y."/>
        </authorList>
    </citation>
    <scope>NUCLEOTIDE SEQUENCE [LARGE SCALE GENOMIC DNA]</scope>
    <source>
        <strain evidence="9 10">GR2756</strain>
    </source>
</reference>
<sequence>MNKTGEDLTALFASLNASLGDRFVTSQAVRDAHGRGEGLHDIMAPDGVAFPRSTEEVAQIVRLCADHKVPIIAFGVGTSLEGQIQALHGGISLDMSQMTQILATSAADLDCRVEAGVTREQLNAHIQSDGLFFPLDPGANATLGGMAATRASGTNAVRYGTMREVTLGLTVVTPQGEVIRTGGRARKSSAGYDLTRLYVGSEGTLGVITELQLRLFGIPEVIAAAVCQFEDLAGAIEAVTVILQMGIDMARIELLDELQMQASIAYSKLDGLREAPTLFMEFHGSPAAVDEQIAQVGEIVGQLGGGALQQAKVQEERNRLWTARHNGYWAARGLRPGCEAFATDACVPISNLAACITETKAEAAASGLICPIVGHVGDGNFHVLILFDPSDPAERQRADALAESIALRALHHGGTITGEHGIGLHKLGLMEAEHGEALKVMRAVKQALDPDGIMNPGKTIPAA</sequence>
<dbReference type="EC" id="1.1.2.4" evidence="7"/>
<dbReference type="InterPro" id="IPR016164">
    <property type="entry name" value="FAD-linked_Oxase-like_C"/>
</dbReference>
<evidence type="ECO:0000313" key="9">
    <source>
        <dbReference type="EMBL" id="MDT9598866.1"/>
    </source>
</evidence>
<dbReference type="RefSeq" id="WP_315725283.1">
    <property type="nucleotide sequence ID" value="NZ_JAVUPU010000003.1"/>
</dbReference>
<evidence type="ECO:0000256" key="2">
    <source>
        <dbReference type="ARBA" id="ARBA00008000"/>
    </source>
</evidence>
<comment type="similarity">
    <text evidence="2">Belongs to the FAD-binding oxidoreductase/transferase type 4 family.</text>
</comment>
<keyword evidence="3" id="KW-0285">Flavoprotein</keyword>
<comment type="caution">
    <text evidence="9">The sequence shown here is derived from an EMBL/GenBank/DDBJ whole genome shotgun (WGS) entry which is preliminary data.</text>
</comment>
<dbReference type="SUPFAM" id="SSF55103">
    <property type="entry name" value="FAD-linked oxidases, C-terminal domain"/>
    <property type="match status" value="1"/>
</dbReference>
<evidence type="ECO:0000256" key="4">
    <source>
        <dbReference type="ARBA" id="ARBA00022827"/>
    </source>
</evidence>
<dbReference type="EMBL" id="JAVUPU010000003">
    <property type="protein sequence ID" value="MDT9598866.1"/>
    <property type="molecule type" value="Genomic_DNA"/>
</dbReference>
<accession>A0ABU3Q626</accession>